<dbReference type="EMBL" id="JAKELL010000091">
    <property type="protein sequence ID" value="KAH8983181.1"/>
    <property type="molecule type" value="Genomic_DNA"/>
</dbReference>
<name>A0AAD4LCH0_9AGAM</name>
<gene>
    <name evidence="1" type="ORF">EDB92DRAFT_2117529</name>
</gene>
<protein>
    <submittedName>
        <fullName evidence="1">Uncharacterized protein</fullName>
    </submittedName>
</protein>
<dbReference type="Proteomes" id="UP001201163">
    <property type="component" value="Unassembled WGS sequence"/>
</dbReference>
<evidence type="ECO:0000313" key="2">
    <source>
        <dbReference type="Proteomes" id="UP001201163"/>
    </source>
</evidence>
<organism evidence="1 2">
    <name type="scientific">Lactarius akahatsu</name>
    <dbReference type="NCBI Taxonomy" id="416441"/>
    <lineage>
        <taxon>Eukaryota</taxon>
        <taxon>Fungi</taxon>
        <taxon>Dikarya</taxon>
        <taxon>Basidiomycota</taxon>
        <taxon>Agaricomycotina</taxon>
        <taxon>Agaricomycetes</taxon>
        <taxon>Russulales</taxon>
        <taxon>Russulaceae</taxon>
        <taxon>Lactarius</taxon>
    </lineage>
</organism>
<comment type="caution">
    <text evidence="1">The sequence shown here is derived from an EMBL/GenBank/DDBJ whole genome shotgun (WGS) entry which is preliminary data.</text>
</comment>
<accession>A0AAD4LCH0</accession>
<reference evidence="1" key="1">
    <citation type="submission" date="2022-01" db="EMBL/GenBank/DDBJ databases">
        <title>Comparative genomics reveals a dynamic genome evolution in the ectomycorrhizal milk-cap (Lactarius) mushrooms.</title>
        <authorList>
            <consortium name="DOE Joint Genome Institute"/>
            <person name="Lebreton A."/>
            <person name="Tang N."/>
            <person name="Kuo A."/>
            <person name="LaButti K."/>
            <person name="Drula E."/>
            <person name="Barry K."/>
            <person name="Clum A."/>
            <person name="Lipzen A."/>
            <person name="Mousain D."/>
            <person name="Ng V."/>
            <person name="Wang R."/>
            <person name="Wang X."/>
            <person name="Dai Y."/>
            <person name="Henrissat B."/>
            <person name="Grigoriev I.V."/>
            <person name="Guerin-Laguette A."/>
            <person name="Yu F."/>
            <person name="Martin F.M."/>
        </authorList>
    </citation>
    <scope>NUCLEOTIDE SEQUENCE</scope>
    <source>
        <strain evidence="1">QP</strain>
    </source>
</reference>
<dbReference type="AlphaFoldDB" id="A0AAD4LCH0"/>
<keyword evidence="2" id="KW-1185">Reference proteome</keyword>
<sequence length="174" mass="20112">MSIYGPLQDYVESFLAQRRLSGRPVQVHSPEFGSIPTLSAEAVPIRQPTAEEITSAQRWVEEQRRIAFNHSFEGVYSTPVPESEISVYIRSLERLDMVLSNIERYVHIAFAALRKEEFIRRMFTMMASTKYQLEESKKSNPRYILELHIIREMIQEADNMDEGLMTVLGLKLAS</sequence>
<proteinExistence type="predicted"/>
<evidence type="ECO:0000313" key="1">
    <source>
        <dbReference type="EMBL" id="KAH8983181.1"/>
    </source>
</evidence>